<dbReference type="Proteomes" id="UP001630303">
    <property type="component" value="Unassembled WGS sequence"/>
</dbReference>
<evidence type="ECO:0000313" key="3">
    <source>
        <dbReference type="EMBL" id="MFM2719148.1"/>
    </source>
</evidence>
<dbReference type="EMBL" id="JAROCE010000001">
    <property type="protein sequence ID" value="MFM2719148.1"/>
    <property type="molecule type" value="Genomic_DNA"/>
</dbReference>
<name>A0ABW9GC42_9MICO</name>
<evidence type="ECO:0000256" key="2">
    <source>
        <dbReference type="SAM" id="Phobius"/>
    </source>
</evidence>
<keyword evidence="2" id="KW-0812">Transmembrane</keyword>
<evidence type="ECO:0000313" key="4">
    <source>
        <dbReference type="Proteomes" id="UP001630303"/>
    </source>
</evidence>
<keyword evidence="4" id="KW-1185">Reference proteome</keyword>
<feature type="region of interest" description="Disordered" evidence="1">
    <location>
        <begin position="1"/>
        <end position="40"/>
    </location>
</feature>
<proteinExistence type="predicted"/>
<protein>
    <recommendedName>
        <fullName evidence="5">Hemagglutinin</fullName>
    </recommendedName>
</protein>
<reference evidence="3 4" key="1">
    <citation type="submission" date="2023-03" db="EMBL/GenBank/DDBJ databases">
        <title>MT1 and MT2 Draft Genomes of Novel Species.</title>
        <authorList>
            <person name="Venkateswaran K."/>
        </authorList>
    </citation>
    <scope>NUCLEOTIDE SEQUENCE [LARGE SCALE GENOMIC DNA]</scope>
    <source>
        <strain evidence="3 4">IF8SW-P5</strain>
    </source>
</reference>
<sequence>MAKQGTGAGRPTRSPDRRARSASSGSTARRPRRTPARARQLRRRRVAVGALAVVIVGLVVAAVIPLVHVVSAWNAENRRASIDLAGFDPGFLIDDEAFYDGGAMDADDIQRFLDEQIGECANDSCLNVLRVPLEERGAIVSEQTGETVCEAYEGGELTAAQIIDRVQRACGISAKVLLVTLQKEQSLVSGRLARAPSAEALGAAMGARCPDDAPCDPGRSGFAAQVAQGATDMKTYRASDFMRQPGTHYIAYSPDPACGGTDVEIRNHATAALYNYTPYQPNAAAIDARWGSGDACSSYGNRNFALYWQLWFA</sequence>
<feature type="compositionally biased region" description="Basic residues" evidence="1">
    <location>
        <begin position="29"/>
        <end position="40"/>
    </location>
</feature>
<comment type="caution">
    <text evidence="3">The sequence shown here is derived from an EMBL/GenBank/DDBJ whole genome shotgun (WGS) entry which is preliminary data.</text>
</comment>
<keyword evidence="2" id="KW-1133">Transmembrane helix</keyword>
<gene>
    <name evidence="3" type="ORF">P5G46_01330</name>
</gene>
<dbReference type="RefSeq" id="WP_408904807.1">
    <property type="nucleotide sequence ID" value="NZ_JAROCE010000001.1"/>
</dbReference>
<accession>A0ABW9GC42</accession>
<evidence type="ECO:0000256" key="1">
    <source>
        <dbReference type="SAM" id="MobiDB-lite"/>
    </source>
</evidence>
<evidence type="ECO:0008006" key="5">
    <source>
        <dbReference type="Google" id="ProtNLM"/>
    </source>
</evidence>
<organism evidence="3 4">
    <name type="scientific">Microbacterium mcarthurae</name>
    <dbReference type="NCBI Taxonomy" id="3035918"/>
    <lineage>
        <taxon>Bacteria</taxon>
        <taxon>Bacillati</taxon>
        <taxon>Actinomycetota</taxon>
        <taxon>Actinomycetes</taxon>
        <taxon>Micrococcales</taxon>
        <taxon>Microbacteriaceae</taxon>
        <taxon>Microbacterium</taxon>
    </lineage>
</organism>
<feature type="transmembrane region" description="Helical" evidence="2">
    <location>
        <begin position="46"/>
        <end position="73"/>
    </location>
</feature>
<keyword evidence="2" id="KW-0472">Membrane</keyword>